<protein>
    <recommendedName>
        <fullName evidence="1">Retrovirus-related Pol polyprotein from transposon TNT 1-94-like beta-barrel domain-containing protein</fullName>
    </recommendedName>
</protein>
<comment type="caution">
    <text evidence="2">The sequence shown here is derived from an EMBL/GenBank/DDBJ whole genome shotgun (WGS) entry which is preliminary data.</text>
</comment>
<dbReference type="InterPro" id="IPR054722">
    <property type="entry name" value="PolX-like_BBD"/>
</dbReference>
<evidence type="ECO:0000259" key="1">
    <source>
        <dbReference type="Pfam" id="PF22936"/>
    </source>
</evidence>
<feature type="domain" description="Retrovirus-related Pol polyprotein from transposon TNT 1-94-like beta-barrel" evidence="1">
    <location>
        <begin position="18"/>
        <end position="56"/>
    </location>
</feature>
<organism evidence="2 3">
    <name type="scientific">Cotesia congregata</name>
    <name type="common">Parasitoid wasp</name>
    <name type="synonym">Apanteles congregatus</name>
    <dbReference type="NCBI Taxonomy" id="51543"/>
    <lineage>
        <taxon>Eukaryota</taxon>
        <taxon>Metazoa</taxon>
        <taxon>Ecdysozoa</taxon>
        <taxon>Arthropoda</taxon>
        <taxon>Hexapoda</taxon>
        <taxon>Insecta</taxon>
        <taxon>Pterygota</taxon>
        <taxon>Neoptera</taxon>
        <taxon>Endopterygota</taxon>
        <taxon>Hymenoptera</taxon>
        <taxon>Apocrita</taxon>
        <taxon>Ichneumonoidea</taxon>
        <taxon>Braconidae</taxon>
        <taxon>Microgastrinae</taxon>
        <taxon>Cotesia</taxon>
    </lineage>
</organism>
<dbReference type="Proteomes" id="UP000786811">
    <property type="component" value="Unassembled WGS sequence"/>
</dbReference>
<dbReference type="AlphaFoldDB" id="A0A8J2EAR8"/>
<evidence type="ECO:0000313" key="3">
    <source>
        <dbReference type="Proteomes" id="UP000786811"/>
    </source>
</evidence>
<feature type="non-terminal residue" evidence="2">
    <location>
        <position position="57"/>
    </location>
</feature>
<evidence type="ECO:0000313" key="2">
    <source>
        <dbReference type="EMBL" id="CAG5072142.1"/>
    </source>
</evidence>
<name>A0A8J2EAR8_COTCN</name>
<reference evidence="2" key="1">
    <citation type="submission" date="2021-04" db="EMBL/GenBank/DDBJ databases">
        <authorList>
            <person name="Chebbi M.A.C M."/>
        </authorList>
    </citation>
    <scope>NUCLEOTIDE SEQUENCE</scope>
</reference>
<dbReference type="Pfam" id="PF22936">
    <property type="entry name" value="Pol_BBD"/>
    <property type="match status" value="1"/>
</dbReference>
<sequence length="57" mass="6175">MNSDCVYKAATKAANKPWVLDSGCTSHLCGSDVLFNTINKAPYIRLNLANDATTEVK</sequence>
<dbReference type="EMBL" id="CAJNRD030000814">
    <property type="protein sequence ID" value="CAG5072142.1"/>
    <property type="molecule type" value="Genomic_DNA"/>
</dbReference>
<proteinExistence type="predicted"/>
<gene>
    <name evidence="2" type="ORF">HICCMSTLAB_LOCUS142</name>
</gene>
<dbReference type="OrthoDB" id="413361at2759"/>
<accession>A0A8J2EAR8</accession>
<keyword evidence="3" id="KW-1185">Reference proteome</keyword>